<reference evidence="2" key="1">
    <citation type="submission" date="2025-08" db="UniProtKB">
        <authorList>
            <consortium name="RefSeq"/>
        </authorList>
    </citation>
    <scope>IDENTIFICATION</scope>
    <source>
        <tissue evidence="2">Muscle</tissue>
    </source>
</reference>
<dbReference type="Proteomes" id="UP000694941">
    <property type="component" value="Unplaced"/>
</dbReference>
<protein>
    <submittedName>
        <fullName evidence="2">Uncharacterized protein LOC111084420</fullName>
    </submittedName>
</protein>
<sequence>YDETGNAQDKKQCDVLVRFWNDQKGEISTVFIKSLMFGHARGDTVSDAIPETLGETDYELPIQQLIALGSVGPNVKTIWKNINDHKKALGFAGLTPFVPCTLHVVHNSFRKGLNAYGEDAEQLSVDLFQWFKSHISQREDYAFTLEELGLDEEL</sequence>
<dbReference type="RefSeq" id="XP_022236838.1">
    <property type="nucleotide sequence ID" value="XM_022381130.1"/>
</dbReference>
<organism evidence="1 2">
    <name type="scientific">Limulus polyphemus</name>
    <name type="common">Atlantic horseshoe crab</name>
    <dbReference type="NCBI Taxonomy" id="6850"/>
    <lineage>
        <taxon>Eukaryota</taxon>
        <taxon>Metazoa</taxon>
        <taxon>Ecdysozoa</taxon>
        <taxon>Arthropoda</taxon>
        <taxon>Chelicerata</taxon>
        <taxon>Merostomata</taxon>
        <taxon>Xiphosura</taxon>
        <taxon>Limulidae</taxon>
        <taxon>Limulus</taxon>
    </lineage>
</organism>
<dbReference type="GeneID" id="111084420"/>
<name>A0ABM1RZN3_LIMPO</name>
<evidence type="ECO:0000313" key="1">
    <source>
        <dbReference type="Proteomes" id="UP000694941"/>
    </source>
</evidence>
<gene>
    <name evidence="2" type="primary">LOC111084420</name>
</gene>
<accession>A0ABM1RZN3</accession>
<evidence type="ECO:0000313" key="2">
    <source>
        <dbReference type="RefSeq" id="XP_022236838.1"/>
    </source>
</evidence>
<keyword evidence="1" id="KW-1185">Reference proteome</keyword>
<feature type="non-terminal residue" evidence="2">
    <location>
        <position position="154"/>
    </location>
</feature>
<feature type="non-terminal residue" evidence="2">
    <location>
        <position position="1"/>
    </location>
</feature>
<proteinExistence type="predicted"/>